<keyword evidence="2" id="KW-0812">Transmembrane</keyword>
<dbReference type="EMBL" id="PYGF01000004">
    <property type="protein sequence ID" value="PSL05024.1"/>
    <property type="molecule type" value="Genomic_DNA"/>
</dbReference>
<keyword evidence="4" id="KW-1185">Reference proteome</keyword>
<reference evidence="3 4" key="1">
    <citation type="submission" date="2018-03" db="EMBL/GenBank/DDBJ databases">
        <title>Genomic Encyclopedia of Archaeal and Bacterial Type Strains, Phase II (KMG-II): from individual species to whole genera.</title>
        <authorList>
            <person name="Goeker M."/>
        </authorList>
    </citation>
    <scope>NUCLEOTIDE SEQUENCE [LARGE SCALE GENOMIC DNA]</scope>
    <source>
        <strain evidence="3 4">DSM 28057</strain>
    </source>
</reference>
<sequence length="85" mass="9806">MAGGTSALNMAQSSKDNRSIRSPRSSMADNPYLAFPVRKMLNEPKMYDEMITERFERKKEHEFSRKIVLFIFGIIVALSISLFFI</sequence>
<comment type="caution">
    <text evidence="3">The sequence shown here is derived from an EMBL/GenBank/DDBJ whole genome shotgun (WGS) entry which is preliminary data.</text>
</comment>
<keyword evidence="2" id="KW-1133">Transmembrane helix</keyword>
<feature type="region of interest" description="Disordered" evidence="1">
    <location>
        <begin position="1"/>
        <end position="30"/>
    </location>
</feature>
<accession>A0A2P8E6D0</accession>
<protein>
    <submittedName>
        <fullName evidence="3">Uncharacterized protein</fullName>
    </submittedName>
</protein>
<dbReference type="AlphaFoldDB" id="A0A2P8E6D0"/>
<evidence type="ECO:0000256" key="1">
    <source>
        <dbReference type="SAM" id="MobiDB-lite"/>
    </source>
</evidence>
<dbReference type="Proteomes" id="UP000240708">
    <property type="component" value="Unassembled WGS sequence"/>
</dbReference>
<evidence type="ECO:0000313" key="4">
    <source>
        <dbReference type="Proteomes" id="UP000240708"/>
    </source>
</evidence>
<evidence type="ECO:0000313" key="3">
    <source>
        <dbReference type="EMBL" id="PSL05024.1"/>
    </source>
</evidence>
<dbReference type="OrthoDB" id="839730at2"/>
<organism evidence="3 4">
    <name type="scientific">Cecembia rubra</name>
    <dbReference type="NCBI Taxonomy" id="1485585"/>
    <lineage>
        <taxon>Bacteria</taxon>
        <taxon>Pseudomonadati</taxon>
        <taxon>Bacteroidota</taxon>
        <taxon>Cytophagia</taxon>
        <taxon>Cytophagales</taxon>
        <taxon>Cyclobacteriaceae</taxon>
        <taxon>Cecembia</taxon>
    </lineage>
</organism>
<proteinExistence type="predicted"/>
<evidence type="ECO:0000256" key="2">
    <source>
        <dbReference type="SAM" id="Phobius"/>
    </source>
</evidence>
<keyword evidence="2" id="KW-0472">Membrane</keyword>
<name>A0A2P8E6D0_9BACT</name>
<feature type="compositionally biased region" description="Polar residues" evidence="1">
    <location>
        <begin position="1"/>
        <end position="28"/>
    </location>
</feature>
<feature type="transmembrane region" description="Helical" evidence="2">
    <location>
        <begin position="67"/>
        <end position="84"/>
    </location>
</feature>
<gene>
    <name evidence="3" type="ORF">CLV48_104199</name>
</gene>
<dbReference type="RefSeq" id="WP_106567062.1">
    <property type="nucleotide sequence ID" value="NZ_JAUVYL010000098.1"/>
</dbReference>